<dbReference type="Proteomes" id="UP000230973">
    <property type="component" value="Unassembled WGS sequence"/>
</dbReference>
<dbReference type="EMBL" id="PFLC01000037">
    <property type="protein sequence ID" value="PIY62470.1"/>
    <property type="molecule type" value="Genomic_DNA"/>
</dbReference>
<organism evidence="2 3">
    <name type="scientific">Candidatus Uhrbacteria bacterium CG_4_10_14_0_8_um_filter_58_22</name>
    <dbReference type="NCBI Taxonomy" id="1975029"/>
    <lineage>
        <taxon>Bacteria</taxon>
        <taxon>Candidatus Uhriibacteriota</taxon>
    </lineage>
</organism>
<proteinExistence type="predicted"/>
<dbReference type="AlphaFoldDB" id="A0A2M7QAR5"/>
<evidence type="ECO:0000256" key="1">
    <source>
        <dbReference type="SAM" id="MobiDB-lite"/>
    </source>
</evidence>
<feature type="compositionally biased region" description="Pro residues" evidence="1">
    <location>
        <begin position="148"/>
        <end position="173"/>
    </location>
</feature>
<feature type="region of interest" description="Disordered" evidence="1">
    <location>
        <begin position="350"/>
        <end position="475"/>
    </location>
</feature>
<accession>A0A2M7QAR5</accession>
<feature type="compositionally biased region" description="Basic and acidic residues" evidence="1">
    <location>
        <begin position="351"/>
        <end position="371"/>
    </location>
</feature>
<feature type="region of interest" description="Disordered" evidence="1">
    <location>
        <begin position="39"/>
        <end position="61"/>
    </location>
</feature>
<feature type="region of interest" description="Disordered" evidence="1">
    <location>
        <begin position="96"/>
        <end position="223"/>
    </location>
</feature>
<sequence length="661" mass="70805">MADDLIDSVLDDGLDDDIPVMLGGQRRLMKSGHLVVDGKNGTVAGPVQSEPAKASWEKPSSITSAPVVPITPVVPPPPPPPSSAFSTTAFEVQKVSKPFMPAGKPMISPSDRTEPVRVSKPTVVSIPPKQTLSAEPSQPPSATAVRPISPPPPPAPPLTSSKPPAPPTPPPITPSSASPKPVRPSVLQPPKPVRTIAKPLPSARPKPKSEPKPPPIKEKDPLVQYQEDLKEVKAIAERGLPDGSVEADTVDRIIVSLPSDIERASGYGFVDEAMRQRFVLAAEAFFKDLRDDLETESKFSMPTGSGGLGMTDAQAKNSVRLLVERRNDFLVAQRSKAEREKRQFVAGQVDRQLKTQERQAATERSELDRRFVKLTGQETTPKPQVESQPKPEPTVVPSSTQSIDTRPAGTPKVIRVVSGPASDRKTAGSSEASRRGDAAVAETFRDLFGDSQKAPEAVKVPPPVNLPLAEGETPIGTSPAVAVEAMSGPTVVESGTTQSAVQSSKPKVVVSPGTSLPSLRYVAESASGSPRSSAPPLPGLQPKPTVSDVMSSPRRLTGPVEELGSLTLQDFRRLSKSPQEAILKIRDKLDLLKDESFESKVAGIRAWRNSVVNRLYLDALRQSLVGRPVNEVLSEMAKGNGEALTKPEFDVLMELNRKLRF</sequence>
<reference evidence="3" key="1">
    <citation type="submission" date="2017-09" db="EMBL/GenBank/DDBJ databases">
        <title>Depth-based differentiation of microbial function through sediment-hosted aquifers and enrichment of novel symbionts in the deep terrestrial subsurface.</title>
        <authorList>
            <person name="Probst A.J."/>
            <person name="Ladd B."/>
            <person name="Jarett J.K."/>
            <person name="Geller-Mcgrath D.E."/>
            <person name="Sieber C.M.K."/>
            <person name="Emerson J.B."/>
            <person name="Anantharaman K."/>
            <person name="Thomas B.C."/>
            <person name="Malmstrom R."/>
            <person name="Stieglmeier M."/>
            <person name="Klingl A."/>
            <person name="Woyke T."/>
            <person name="Ryan C.M."/>
            <person name="Banfield J.F."/>
        </authorList>
    </citation>
    <scope>NUCLEOTIDE SEQUENCE [LARGE SCALE GENOMIC DNA]</scope>
</reference>
<name>A0A2M7QAR5_9BACT</name>
<evidence type="ECO:0000313" key="3">
    <source>
        <dbReference type="Proteomes" id="UP000230973"/>
    </source>
</evidence>
<gene>
    <name evidence="2" type="ORF">COY93_02905</name>
</gene>
<evidence type="ECO:0000313" key="2">
    <source>
        <dbReference type="EMBL" id="PIY62470.1"/>
    </source>
</evidence>
<feature type="compositionally biased region" description="Basic and acidic residues" evidence="1">
    <location>
        <begin position="207"/>
        <end position="223"/>
    </location>
</feature>
<feature type="compositionally biased region" description="Basic and acidic residues" evidence="1">
    <location>
        <begin position="422"/>
        <end position="448"/>
    </location>
</feature>
<feature type="compositionally biased region" description="Polar residues" evidence="1">
    <location>
        <begin position="376"/>
        <end position="387"/>
    </location>
</feature>
<comment type="caution">
    <text evidence="2">The sequence shown here is derived from an EMBL/GenBank/DDBJ whole genome shotgun (WGS) entry which is preliminary data.</text>
</comment>
<feature type="region of interest" description="Disordered" evidence="1">
    <location>
        <begin position="522"/>
        <end position="558"/>
    </location>
</feature>
<protein>
    <submittedName>
        <fullName evidence="2">Uncharacterized protein</fullName>
    </submittedName>
</protein>